<dbReference type="AlphaFoldDB" id="A0A4Z2I5E5"/>
<keyword evidence="3" id="KW-1185">Reference proteome</keyword>
<dbReference type="EMBL" id="SRLO01000137">
    <property type="protein sequence ID" value="TNN72443.1"/>
    <property type="molecule type" value="Genomic_DNA"/>
</dbReference>
<evidence type="ECO:0000313" key="2">
    <source>
        <dbReference type="EMBL" id="TNN72443.1"/>
    </source>
</evidence>
<organism evidence="2 3">
    <name type="scientific">Liparis tanakae</name>
    <name type="common">Tanaka's snailfish</name>
    <dbReference type="NCBI Taxonomy" id="230148"/>
    <lineage>
        <taxon>Eukaryota</taxon>
        <taxon>Metazoa</taxon>
        <taxon>Chordata</taxon>
        <taxon>Craniata</taxon>
        <taxon>Vertebrata</taxon>
        <taxon>Euteleostomi</taxon>
        <taxon>Actinopterygii</taxon>
        <taxon>Neopterygii</taxon>
        <taxon>Teleostei</taxon>
        <taxon>Neoteleostei</taxon>
        <taxon>Acanthomorphata</taxon>
        <taxon>Eupercaria</taxon>
        <taxon>Perciformes</taxon>
        <taxon>Cottioidei</taxon>
        <taxon>Cottales</taxon>
        <taxon>Liparidae</taxon>
        <taxon>Liparis</taxon>
    </lineage>
</organism>
<reference evidence="2 3" key="1">
    <citation type="submission" date="2019-03" db="EMBL/GenBank/DDBJ databases">
        <title>First draft genome of Liparis tanakae, snailfish: a comprehensive survey of snailfish specific genes.</title>
        <authorList>
            <person name="Kim W."/>
            <person name="Song I."/>
            <person name="Jeong J.-H."/>
            <person name="Kim D."/>
            <person name="Kim S."/>
            <person name="Ryu S."/>
            <person name="Song J.Y."/>
            <person name="Lee S.K."/>
        </authorList>
    </citation>
    <scope>NUCLEOTIDE SEQUENCE [LARGE SCALE GENOMIC DNA]</scope>
    <source>
        <tissue evidence="2">Muscle</tissue>
    </source>
</reference>
<feature type="region of interest" description="Disordered" evidence="1">
    <location>
        <begin position="1"/>
        <end position="22"/>
    </location>
</feature>
<sequence length="71" mass="7726">MPDVGHGWASSSHNRTSWSTTRHCQATSPVCQEHCCLTKGTENALCPKPEEQAEESERGAEPAGTSWTVEI</sequence>
<protein>
    <submittedName>
        <fullName evidence="2">Uncharacterized protein</fullName>
    </submittedName>
</protein>
<evidence type="ECO:0000256" key="1">
    <source>
        <dbReference type="SAM" id="MobiDB-lite"/>
    </source>
</evidence>
<name>A0A4Z2I5E5_9TELE</name>
<accession>A0A4Z2I5E5</accession>
<proteinExistence type="predicted"/>
<comment type="caution">
    <text evidence="2">The sequence shown here is derived from an EMBL/GenBank/DDBJ whole genome shotgun (WGS) entry which is preliminary data.</text>
</comment>
<feature type="compositionally biased region" description="Polar residues" evidence="1">
    <location>
        <begin position="9"/>
        <end position="22"/>
    </location>
</feature>
<feature type="region of interest" description="Disordered" evidence="1">
    <location>
        <begin position="48"/>
        <end position="71"/>
    </location>
</feature>
<gene>
    <name evidence="2" type="ORF">EYF80_017369</name>
</gene>
<feature type="compositionally biased region" description="Basic and acidic residues" evidence="1">
    <location>
        <begin position="48"/>
        <end position="60"/>
    </location>
</feature>
<evidence type="ECO:0000313" key="3">
    <source>
        <dbReference type="Proteomes" id="UP000314294"/>
    </source>
</evidence>
<dbReference type="Proteomes" id="UP000314294">
    <property type="component" value="Unassembled WGS sequence"/>
</dbReference>